<accession>A0A3P7RW75</accession>
<gene>
    <name evidence="8" type="primary">yfmL</name>
    <name evidence="8" type="ORF">PATL70BA_1078</name>
</gene>
<name>A0A3P7RW75_9FIRM</name>
<dbReference type="GO" id="GO:0005829">
    <property type="term" value="C:cytosol"/>
    <property type="evidence" value="ECO:0007669"/>
    <property type="project" value="TreeGrafter"/>
</dbReference>
<dbReference type="InterPro" id="IPR044742">
    <property type="entry name" value="DEAD/DEAH_RhlB"/>
</dbReference>
<dbReference type="AlphaFoldDB" id="A0A3P7RW75"/>
<evidence type="ECO:0000313" key="9">
    <source>
        <dbReference type="Proteomes" id="UP000279029"/>
    </source>
</evidence>
<dbReference type="EC" id="3.6.4.13" evidence="8"/>
<dbReference type="SUPFAM" id="SSF52540">
    <property type="entry name" value="P-loop containing nucleoside triphosphate hydrolases"/>
    <property type="match status" value="1"/>
</dbReference>
<dbReference type="PROSITE" id="PS51192">
    <property type="entry name" value="HELICASE_ATP_BIND_1"/>
    <property type="match status" value="1"/>
</dbReference>
<evidence type="ECO:0000256" key="5">
    <source>
        <dbReference type="RuleBase" id="RU000492"/>
    </source>
</evidence>
<keyword evidence="9" id="KW-1185">Reference proteome</keyword>
<keyword evidence="1 5" id="KW-0547">Nucleotide-binding</keyword>
<comment type="similarity">
    <text evidence="5">Belongs to the DEAD box helicase family.</text>
</comment>
<dbReference type="SMART" id="SM00490">
    <property type="entry name" value="HELICc"/>
    <property type="match status" value="1"/>
</dbReference>
<reference evidence="8 9" key="1">
    <citation type="submission" date="2018-09" db="EMBL/GenBank/DDBJ databases">
        <authorList>
            <person name="Postec A."/>
        </authorList>
    </citation>
    <scope>NUCLEOTIDE SEQUENCE [LARGE SCALE GENOMIC DNA]</scope>
    <source>
        <strain evidence="8">70B-A</strain>
    </source>
</reference>
<keyword evidence="2 5" id="KW-0378">Hydrolase</keyword>
<dbReference type="InterPro" id="IPR001650">
    <property type="entry name" value="Helicase_C-like"/>
</dbReference>
<proteinExistence type="inferred from homology"/>
<evidence type="ECO:0000256" key="2">
    <source>
        <dbReference type="ARBA" id="ARBA00022801"/>
    </source>
</evidence>
<sequence length="378" mass="42129">MATFNELKISDTFIMGLKHENIIDPTDIQSITIKHILDNKDLIAEAITGSGKTLAYLLPSFQRIDTDSKDLHTLILAPTHELVIQINNVIKTLAHNSNHPLRSTPIIGEVNIKRQIDYLKEKPHIIVGTPGRVLELIQLKKIKAHQIKTLVIDEADKLLSDSNVQTVKSIIKTTLRDRQLLAFSASISEKALTCALSLMKSPEIVNIAPDKVNPAIEHCFIVAPQRDKIDTLRKLIHAVKPSKAIVFINKNEAIIDVVEKLNYHKIDAVGIYGNATKQERKKAIDHFKGGQAKVLVASDLVARGLDLQNLSHVINMDIPVDLNEYIHRVGRTGRAGENGVAISIITLSQLQDIKKIEKINNIHIQSKAIKNGQLRDYK</sequence>
<evidence type="ECO:0000256" key="3">
    <source>
        <dbReference type="ARBA" id="ARBA00022806"/>
    </source>
</evidence>
<dbReference type="GO" id="GO:0016787">
    <property type="term" value="F:hydrolase activity"/>
    <property type="evidence" value="ECO:0007669"/>
    <property type="project" value="UniProtKB-KW"/>
</dbReference>
<dbReference type="PROSITE" id="PS00039">
    <property type="entry name" value="DEAD_ATP_HELICASE"/>
    <property type="match status" value="1"/>
</dbReference>
<feature type="domain" description="Helicase C-terminal" evidence="7">
    <location>
        <begin position="231"/>
        <end position="375"/>
    </location>
</feature>
<dbReference type="GO" id="GO:0005524">
    <property type="term" value="F:ATP binding"/>
    <property type="evidence" value="ECO:0007669"/>
    <property type="project" value="UniProtKB-KW"/>
</dbReference>
<dbReference type="KEGG" id="cbar:PATL70BA_1078"/>
<evidence type="ECO:0000256" key="1">
    <source>
        <dbReference type="ARBA" id="ARBA00022741"/>
    </source>
</evidence>
<dbReference type="CDD" id="cd18787">
    <property type="entry name" value="SF2_C_DEAD"/>
    <property type="match status" value="1"/>
</dbReference>
<dbReference type="Proteomes" id="UP000279029">
    <property type="component" value="Chromosome"/>
</dbReference>
<dbReference type="CDD" id="cd00268">
    <property type="entry name" value="DEADc"/>
    <property type="match status" value="1"/>
</dbReference>
<dbReference type="Gene3D" id="3.40.50.300">
    <property type="entry name" value="P-loop containing nucleotide triphosphate hydrolases"/>
    <property type="match status" value="2"/>
</dbReference>
<dbReference type="SMART" id="SM00487">
    <property type="entry name" value="DEXDc"/>
    <property type="match status" value="1"/>
</dbReference>
<organism evidence="8 9">
    <name type="scientific">Petrocella atlantisensis</name>
    <dbReference type="NCBI Taxonomy" id="2173034"/>
    <lineage>
        <taxon>Bacteria</taxon>
        <taxon>Bacillati</taxon>
        <taxon>Bacillota</taxon>
        <taxon>Clostridia</taxon>
        <taxon>Lachnospirales</taxon>
        <taxon>Vallitaleaceae</taxon>
        <taxon>Petrocella</taxon>
    </lineage>
</organism>
<feature type="domain" description="Helicase ATP-binding" evidence="6">
    <location>
        <begin position="33"/>
        <end position="205"/>
    </location>
</feature>
<evidence type="ECO:0000259" key="7">
    <source>
        <dbReference type="PROSITE" id="PS51194"/>
    </source>
</evidence>
<dbReference type="Pfam" id="PF00271">
    <property type="entry name" value="Helicase_C"/>
    <property type="match status" value="1"/>
</dbReference>
<evidence type="ECO:0000259" key="6">
    <source>
        <dbReference type="PROSITE" id="PS51192"/>
    </source>
</evidence>
<dbReference type="GO" id="GO:0009409">
    <property type="term" value="P:response to cold"/>
    <property type="evidence" value="ECO:0007669"/>
    <property type="project" value="TreeGrafter"/>
</dbReference>
<dbReference type="InterPro" id="IPR014001">
    <property type="entry name" value="Helicase_ATP-bd"/>
</dbReference>
<dbReference type="GO" id="GO:0003724">
    <property type="term" value="F:RNA helicase activity"/>
    <property type="evidence" value="ECO:0007669"/>
    <property type="project" value="UniProtKB-EC"/>
</dbReference>
<dbReference type="PROSITE" id="PS51194">
    <property type="entry name" value="HELICASE_CTER"/>
    <property type="match status" value="1"/>
</dbReference>
<dbReference type="EMBL" id="LR130778">
    <property type="protein sequence ID" value="VDN46952.1"/>
    <property type="molecule type" value="Genomic_DNA"/>
</dbReference>
<dbReference type="PANTHER" id="PTHR47963">
    <property type="entry name" value="DEAD-BOX ATP-DEPENDENT RNA HELICASE 47, MITOCHONDRIAL"/>
    <property type="match status" value="1"/>
</dbReference>
<keyword evidence="4 5" id="KW-0067">ATP-binding</keyword>
<keyword evidence="3 5" id="KW-0347">Helicase</keyword>
<evidence type="ECO:0000313" key="8">
    <source>
        <dbReference type="EMBL" id="VDN46952.1"/>
    </source>
</evidence>
<dbReference type="InterPro" id="IPR027417">
    <property type="entry name" value="P-loop_NTPase"/>
</dbReference>
<dbReference type="RefSeq" id="WP_330510246.1">
    <property type="nucleotide sequence ID" value="NZ_LR130778.1"/>
</dbReference>
<dbReference type="InterPro" id="IPR050547">
    <property type="entry name" value="DEAD_box_RNA_helicases"/>
</dbReference>
<dbReference type="GO" id="GO:0005840">
    <property type="term" value="C:ribosome"/>
    <property type="evidence" value="ECO:0007669"/>
    <property type="project" value="TreeGrafter"/>
</dbReference>
<dbReference type="InterPro" id="IPR000629">
    <property type="entry name" value="RNA-helicase_DEAD-box_CS"/>
</dbReference>
<dbReference type="PANTHER" id="PTHR47963:SF7">
    <property type="entry name" value="ATP-DEPENDENT RNA HELICASE YFML-RELATED"/>
    <property type="match status" value="1"/>
</dbReference>
<protein>
    <submittedName>
        <fullName evidence="8">Putative ATP-dependent RNA helicase YfmL</fullName>
        <ecNumber evidence="8">3.6.4.13</ecNumber>
    </submittedName>
</protein>
<dbReference type="InterPro" id="IPR011545">
    <property type="entry name" value="DEAD/DEAH_box_helicase_dom"/>
</dbReference>
<dbReference type="GO" id="GO:0033592">
    <property type="term" value="F:RNA strand annealing activity"/>
    <property type="evidence" value="ECO:0007669"/>
    <property type="project" value="TreeGrafter"/>
</dbReference>
<dbReference type="Pfam" id="PF00270">
    <property type="entry name" value="DEAD"/>
    <property type="match status" value="1"/>
</dbReference>
<evidence type="ECO:0000256" key="4">
    <source>
        <dbReference type="ARBA" id="ARBA00022840"/>
    </source>
</evidence>